<reference evidence="2" key="2">
    <citation type="submission" date="2023-06" db="EMBL/GenBank/DDBJ databases">
        <authorList>
            <consortium name="Lawrence Berkeley National Laboratory"/>
            <person name="Haridas S."/>
            <person name="Hensen N."/>
            <person name="Bonometti L."/>
            <person name="Westerberg I."/>
            <person name="Brannstrom I.O."/>
            <person name="Guillou S."/>
            <person name="Cros-Aarteil S."/>
            <person name="Calhoun S."/>
            <person name="Kuo A."/>
            <person name="Mondo S."/>
            <person name="Pangilinan J."/>
            <person name="Riley R."/>
            <person name="Labutti K."/>
            <person name="Andreopoulos B."/>
            <person name="Lipzen A."/>
            <person name="Chen C."/>
            <person name="Yanf M."/>
            <person name="Daum C."/>
            <person name="Ng V."/>
            <person name="Clum A."/>
            <person name="Steindorff A."/>
            <person name="Ohm R."/>
            <person name="Martin F."/>
            <person name="Silar P."/>
            <person name="Natvig D."/>
            <person name="Lalanne C."/>
            <person name="Gautier V."/>
            <person name="Ament-Velasquez S.L."/>
            <person name="Kruys A."/>
            <person name="Hutchinson M.I."/>
            <person name="Powell A.J."/>
            <person name="Barry K."/>
            <person name="Miller A.N."/>
            <person name="Grigoriev I.V."/>
            <person name="Debuchy R."/>
            <person name="Gladieux P."/>
            <person name="Thoren M.H."/>
            <person name="Johannesson H."/>
        </authorList>
    </citation>
    <scope>NUCLEOTIDE SEQUENCE</scope>
    <source>
        <strain evidence="2">CBS 958.72</strain>
    </source>
</reference>
<dbReference type="Proteomes" id="UP001287356">
    <property type="component" value="Unassembled WGS sequence"/>
</dbReference>
<evidence type="ECO:0000313" key="3">
    <source>
        <dbReference type="Proteomes" id="UP001287356"/>
    </source>
</evidence>
<dbReference type="EMBL" id="JAULSN010000001">
    <property type="protein sequence ID" value="KAK3382032.1"/>
    <property type="molecule type" value="Genomic_DNA"/>
</dbReference>
<gene>
    <name evidence="2" type="ORF">B0T24DRAFT_600347</name>
</gene>
<feature type="compositionally biased region" description="Acidic residues" evidence="1">
    <location>
        <begin position="335"/>
        <end position="350"/>
    </location>
</feature>
<evidence type="ECO:0000256" key="1">
    <source>
        <dbReference type="SAM" id="MobiDB-lite"/>
    </source>
</evidence>
<feature type="region of interest" description="Disordered" evidence="1">
    <location>
        <begin position="327"/>
        <end position="350"/>
    </location>
</feature>
<reference evidence="2" key="1">
    <citation type="journal article" date="2023" name="Mol. Phylogenet. Evol.">
        <title>Genome-scale phylogeny and comparative genomics of the fungal order Sordariales.</title>
        <authorList>
            <person name="Hensen N."/>
            <person name="Bonometti L."/>
            <person name="Westerberg I."/>
            <person name="Brannstrom I.O."/>
            <person name="Guillou S."/>
            <person name="Cros-Aarteil S."/>
            <person name="Calhoun S."/>
            <person name="Haridas S."/>
            <person name="Kuo A."/>
            <person name="Mondo S."/>
            <person name="Pangilinan J."/>
            <person name="Riley R."/>
            <person name="LaButti K."/>
            <person name="Andreopoulos B."/>
            <person name="Lipzen A."/>
            <person name="Chen C."/>
            <person name="Yan M."/>
            <person name="Daum C."/>
            <person name="Ng V."/>
            <person name="Clum A."/>
            <person name="Steindorff A."/>
            <person name="Ohm R.A."/>
            <person name="Martin F."/>
            <person name="Silar P."/>
            <person name="Natvig D.O."/>
            <person name="Lalanne C."/>
            <person name="Gautier V."/>
            <person name="Ament-Velasquez S.L."/>
            <person name="Kruys A."/>
            <person name="Hutchinson M.I."/>
            <person name="Powell A.J."/>
            <person name="Barry K."/>
            <person name="Miller A.N."/>
            <person name="Grigoriev I.V."/>
            <person name="Debuchy R."/>
            <person name="Gladieux P."/>
            <person name="Hiltunen Thoren M."/>
            <person name="Johannesson H."/>
        </authorList>
    </citation>
    <scope>NUCLEOTIDE SEQUENCE</scope>
    <source>
        <strain evidence="2">CBS 958.72</strain>
    </source>
</reference>
<protein>
    <recommendedName>
        <fullName evidence="4">F-box domain-containing protein</fullName>
    </recommendedName>
</protein>
<sequence length="355" mass="39237">MSLLHLPPEALRQIFDEIGSSFFHEDLRRLTVCKQWFEFALPTCLKCITLSQTTLRSLMASGVTKRPSPLQNNLETLHLELRGDRLCISTSYPPEYTQESNALVATAPNEAPGNNPIKRSITALKKDLDQLAIITQQSHRLHTLRIRAWGFPYPEPFDSAEGYLPLPTMQALLLVGNLRVLVLDLSTGFLNSAGQQGNGHHICPAISALLCTLRTLHLRMRSICPDVLIPRDPNISLHLSEVVINLSLTEKLPGITSAAHSKRCGSQGGGLLQLKADLFEQAEALATQMVFPKVMRILTHSLPQFETNSLDVLSGKTMILEDGSAWDEDGKTVEEGSETESEIILDDEVSTLLDE</sequence>
<dbReference type="AlphaFoldDB" id="A0AAE0NIC5"/>
<accession>A0AAE0NIC5</accession>
<evidence type="ECO:0008006" key="4">
    <source>
        <dbReference type="Google" id="ProtNLM"/>
    </source>
</evidence>
<name>A0AAE0NIC5_9PEZI</name>
<comment type="caution">
    <text evidence="2">The sequence shown here is derived from an EMBL/GenBank/DDBJ whole genome shotgun (WGS) entry which is preliminary data.</text>
</comment>
<organism evidence="2 3">
    <name type="scientific">Lasiosphaeria ovina</name>
    <dbReference type="NCBI Taxonomy" id="92902"/>
    <lineage>
        <taxon>Eukaryota</taxon>
        <taxon>Fungi</taxon>
        <taxon>Dikarya</taxon>
        <taxon>Ascomycota</taxon>
        <taxon>Pezizomycotina</taxon>
        <taxon>Sordariomycetes</taxon>
        <taxon>Sordariomycetidae</taxon>
        <taxon>Sordariales</taxon>
        <taxon>Lasiosphaeriaceae</taxon>
        <taxon>Lasiosphaeria</taxon>
    </lineage>
</organism>
<evidence type="ECO:0000313" key="2">
    <source>
        <dbReference type="EMBL" id="KAK3382032.1"/>
    </source>
</evidence>
<proteinExistence type="predicted"/>
<keyword evidence="3" id="KW-1185">Reference proteome</keyword>